<proteinExistence type="predicted"/>
<dbReference type="GO" id="GO:0003676">
    <property type="term" value="F:nucleic acid binding"/>
    <property type="evidence" value="ECO:0007669"/>
    <property type="project" value="InterPro"/>
</dbReference>
<accession>A0A2H0PVH5</accession>
<dbReference type="Pfam" id="PF11645">
    <property type="entry name" value="PDDEXK_5"/>
    <property type="match status" value="1"/>
</dbReference>
<gene>
    <name evidence="2" type="ORF">COV41_02360</name>
</gene>
<evidence type="ECO:0000313" key="3">
    <source>
        <dbReference type="Proteomes" id="UP000236846"/>
    </source>
</evidence>
<dbReference type="Gene3D" id="3.40.1350.10">
    <property type="match status" value="1"/>
</dbReference>
<dbReference type="EMBL" id="PCXE01000043">
    <property type="protein sequence ID" value="PIR26049.1"/>
    <property type="molecule type" value="Genomic_DNA"/>
</dbReference>
<feature type="domain" description="PD(D/E)XK endonuclease" evidence="1">
    <location>
        <begin position="18"/>
        <end position="145"/>
    </location>
</feature>
<dbReference type="InterPro" id="IPR011856">
    <property type="entry name" value="tRNA_endonuc-like_dom_sf"/>
</dbReference>
<dbReference type="AlphaFoldDB" id="A0A2H0PVH5"/>
<reference evidence="2 3" key="1">
    <citation type="submission" date="2017-09" db="EMBL/GenBank/DDBJ databases">
        <title>Depth-based differentiation of microbial function through sediment-hosted aquifers and enrichment of novel symbionts in the deep terrestrial subsurface.</title>
        <authorList>
            <person name="Probst A.J."/>
            <person name="Ladd B."/>
            <person name="Jarett J.K."/>
            <person name="Geller-Mcgrath D.E."/>
            <person name="Sieber C.M."/>
            <person name="Emerson J.B."/>
            <person name="Anantharaman K."/>
            <person name="Thomas B.C."/>
            <person name="Malmstrom R."/>
            <person name="Stieglmeier M."/>
            <person name="Klingl A."/>
            <person name="Woyke T."/>
            <person name="Ryan C.M."/>
            <person name="Banfield J.F."/>
        </authorList>
    </citation>
    <scope>NUCLEOTIDE SEQUENCE [LARGE SCALE GENOMIC DNA]</scope>
    <source>
        <strain evidence="2">CG11_big_fil_rev_8_21_14_0_20_43_10</strain>
    </source>
</reference>
<comment type="caution">
    <text evidence="2">The sequence shown here is derived from an EMBL/GenBank/DDBJ whole genome shotgun (WGS) entry which is preliminary data.</text>
</comment>
<evidence type="ECO:0000259" key="1">
    <source>
        <dbReference type="Pfam" id="PF11645"/>
    </source>
</evidence>
<dbReference type="InterPro" id="IPR021671">
    <property type="entry name" value="PD(D/E)XK_Endonuc"/>
</dbReference>
<organism evidence="2 3">
    <name type="scientific">Candidatus Brennerbacteria bacterium CG11_big_fil_rev_8_21_14_0_20_43_10</name>
    <dbReference type="NCBI Taxonomy" id="1974523"/>
    <lineage>
        <taxon>Bacteria</taxon>
        <taxon>Candidatus Brenneribacteriota</taxon>
    </lineage>
</organism>
<dbReference type="Proteomes" id="UP000236846">
    <property type="component" value="Unassembled WGS sequence"/>
</dbReference>
<name>A0A2H0PVH5_9BACT</name>
<evidence type="ECO:0000313" key="2">
    <source>
        <dbReference type="EMBL" id="PIR26049.1"/>
    </source>
</evidence>
<protein>
    <recommendedName>
        <fullName evidence="1">PD(D/E)XK endonuclease domain-containing protein</fullName>
    </recommendedName>
</protein>
<sequence>MVGGSNPPAGSIYIMVGINKKLKGDTAELIVAAKFIADGFRVLFPYGENSRYDLVAEKNGKFFRVQVKYVTPKNGALEVNCRSSNNWSVIHYSKEDFDIIGVFDPIHGKIYFIPSKMVNNSTIRLRLEKSRNNQKKYVHYAEDYSKIPTF</sequence>